<keyword evidence="3" id="KW-1185">Reference proteome</keyword>
<accession>A0A9W8E583</accession>
<protein>
    <submittedName>
        <fullName evidence="2">Uncharacterized protein</fullName>
    </submittedName>
</protein>
<sequence length="376" mass="43525">MDSTEASIAPLSSNPLANNLRHEYEEWTRLAKRSNNVPDSESWNTELESFNANTARVLTRVFTQWLKEAKEADDDANKFIRCYYAISKAANIQKFFNEIRSKESPKSDKQFTYHKALSNEVEDAGSLQASLKSAEESLKSISKRPNLLKSSERKLGEGALRKNFLDLKKRLEVAYPKRQLKEEFSNLLKVVKNLNEEDYAQLKELEKNPDIPADAGNKILQGLRNKWEVAEDKFNPRDFPFERLNYDDLEDEVLFIYFPLLHAHKHGSPHYVAQLLSLIKKSYLAGGDHVNHENTNTSSSVAVDDDLFYDVIIPHVLLAYSQDDIDKAEEFVDVTEILSYRLYDGDNGREYWPDKYREYLEYIKEYESSRAVTIPM</sequence>
<keyword evidence="1" id="KW-0175">Coiled coil</keyword>
<dbReference type="AlphaFoldDB" id="A0A9W8E583"/>
<gene>
    <name evidence="2" type="ORF">IWQ62_005457</name>
</gene>
<name>A0A9W8E583_9FUNG</name>
<dbReference type="EMBL" id="JANBPY010002261">
    <property type="protein sequence ID" value="KAJ1955763.1"/>
    <property type="molecule type" value="Genomic_DNA"/>
</dbReference>
<evidence type="ECO:0000313" key="2">
    <source>
        <dbReference type="EMBL" id="KAJ1955763.1"/>
    </source>
</evidence>
<feature type="coiled-coil region" evidence="1">
    <location>
        <begin position="177"/>
        <end position="208"/>
    </location>
</feature>
<feature type="non-terminal residue" evidence="2">
    <location>
        <position position="376"/>
    </location>
</feature>
<dbReference type="Proteomes" id="UP001150925">
    <property type="component" value="Unassembled WGS sequence"/>
</dbReference>
<proteinExistence type="predicted"/>
<organism evidence="2 3">
    <name type="scientific">Dispira parvispora</name>
    <dbReference type="NCBI Taxonomy" id="1520584"/>
    <lineage>
        <taxon>Eukaryota</taxon>
        <taxon>Fungi</taxon>
        <taxon>Fungi incertae sedis</taxon>
        <taxon>Zoopagomycota</taxon>
        <taxon>Kickxellomycotina</taxon>
        <taxon>Dimargaritomycetes</taxon>
        <taxon>Dimargaritales</taxon>
        <taxon>Dimargaritaceae</taxon>
        <taxon>Dispira</taxon>
    </lineage>
</organism>
<evidence type="ECO:0000256" key="1">
    <source>
        <dbReference type="SAM" id="Coils"/>
    </source>
</evidence>
<evidence type="ECO:0000313" key="3">
    <source>
        <dbReference type="Proteomes" id="UP001150925"/>
    </source>
</evidence>
<reference evidence="2" key="1">
    <citation type="submission" date="2022-07" db="EMBL/GenBank/DDBJ databases">
        <title>Phylogenomic reconstructions and comparative analyses of Kickxellomycotina fungi.</title>
        <authorList>
            <person name="Reynolds N.K."/>
            <person name="Stajich J.E."/>
            <person name="Barry K."/>
            <person name="Grigoriev I.V."/>
            <person name="Crous P."/>
            <person name="Smith M.E."/>
        </authorList>
    </citation>
    <scope>NUCLEOTIDE SEQUENCE</scope>
    <source>
        <strain evidence="2">RSA 1196</strain>
    </source>
</reference>
<comment type="caution">
    <text evidence="2">The sequence shown here is derived from an EMBL/GenBank/DDBJ whole genome shotgun (WGS) entry which is preliminary data.</text>
</comment>